<name>A0A7R9ADF6_9CRUS</name>
<dbReference type="PANTHER" id="PTHR21624">
    <property type="entry name" value="STEROL DESATURASE-RELATED PROTEIN"/>
    <property type="match status" value="1"/>
</dbReference>
<dbReference type="InterPro" id="IPR006694">
    <property type="entry name" value="Fatty_acid_hydroxylase"/>
</dbReference>
<dbReference type="Proteomes" id="UP000677054">
    <property type="component" value="Unassembled WGS sequence"/>
</dbReference>
<dbReference type="Pfam" id="PF04116">
    <property type="entry name" value="FA_hydroxylase"/>
    <property type="match status" value="1"/>
</dbReference>
<accession>A0A7R9ADF6</accession>
<dbReference type="PANTHER" id="PTHR21624:SF1">
    <property type="entry name" value="ALKYLGLYCEROL MONOOXYGENASE"/>
    <property type="match status" value="1"/>
</dbReference>
<evidence type="ECO:0000256" key="1">
    <source>
        <dbReference type="ARBA" id="ARBA00004127"/>
    </source>
</evidence>
<evidence type="ECO:0000313" key="8">
    <source>
        <dbReference type="EMBL" id="CAD7252023.1"/>
    </source>
</evidence>
<gene>
    <name evidence="8" type="ORF">DSTB1V02_LOCUS11784</name>
</gene>
<organism evidence="8">
    <name type="scientific">Darwinula stevensoni</name>
    <dbReference type="NCBI Taxonomy" id="69355"/>
    <lineage>
        <taxon>Eukaryota</taxon>
        <taxon>Metazoa</taxon>
        <taxon>Ecdysozoa</taxon>
        <taxon>Arthropoda</taxon>
        <taxon>Crustacea</taxon>
        <taxon>Oligostraca</taxon>
        <taxon>Ostracoda</taxon>
        <taxon>Podocopa</taxon>
        <taxon>Podocopida</taxon>
        <taxon>Darwinulocopina</taxon>
        <taxon>Darwinuloidea</taxon>
        <taxon>Darwinulidae</taxon>
        <taxon>Darwinula</taxon>
    </lineage>
</organism>
<dbReference type="AlphaFoldDB" id="A0A7R9ADF6"/>
<evidence type="ECO:0000256" key="2">
    <source>
        <dbReference type="ARBA" id="ARBA00022692"/>
    </source>
</evidence>
<protein>
    <recommendedName>
        <fullName evidence="7">Fatty acid hydroxylase domain-containing protein</fullName>
    </recommendedName>
</protein>
<dbReference type="GO" id="GO:0016020">
    <property type="term" value="C:membrane"/>
    <property type="evidence" value="ECO:0007669"/>
    <property type="project" value="GOC"/>
</dbReference>
<dbReference type="InterPro" id="IPR051689">
    <property type="entry name" value="Sterol_desaturase/TMEM195"/>
</dbReference>
<evidence type="ECO:0000256" key="3">
    <source>
        <dbReference type="ARBA" id="ARBA00022989"/>
    </source>
</evidence>
<comment type="subcellular location">
    <subcellularLocation>
        <location evidence="1">Endomembrane system</location>
        <topology evidence="1">Multi-pass membrane protein</topology>
    </subcellularLocation>
</comment>
<feature type="domain" description="Fatty acid hydroxylase" evidence="7">
    <location>
        <begin position="116"/>
        <end position="163"/>
    </location>
</feature>
<keyword evidence="6" id="KW-0472">Membrane</keyword>
<evidence type="ECO:0000256" key="4">
    <source>
        <dbReference type="ARBA" id="ARBA00023002"/>
    </source>
</evidence>
<keyword evidence="5" id="KW-0443">Lipid metabolism</keyword>
<evidence type="ECO:0000313" key="9">
    <source>
        <dbReference type="Proteomes" id="UP000677054"/>
    </source>
</evidence>
<dbReference type="OrthoDB" id="6354873at2759"/>
<evidence type="ECO:0000256" key="6">
    <source>
        <dbReference type="ARBA" id="ARBA00023136"/>
    </source>
</evidence>
<evidence type="ECO:0000256" key="5">
    <source>
        <dbReference type="ARBA" id="ARBA00023098"/>
    </source>
</evidence>
<dbReference type="GO" id="GO:0008610">
    <property type="term" value="P:lipid biosynthetic process"/>
    <property type="evidence" value="ECO:0007669"/>
    <property type="project" value="InterPro"/>
</dbReference>
<keyword evidence="3" id="KW-1133">Transmembrane helix</keyword>
<dbReference type="EMBL" id="CAJPEV010004037">
    <property type="protein sequence ID" value="CAG0901042.1"/>
    <property type="molecule type" value="Genomic_DNA"/>
</dbReference>
<dbReference type="GO" id="GO:0006643">
    <property type="term" value="P:membrane lipid metabolic process"/>
    <property type="evidence" value="ECO:0007669"/>
    <property type="project" value="TreeGrafter"/>
</dbReference>
<reference evidence="8" key="1">
    <citation type="submission" date="2020-11" db="EMBL/GenBank/DDBJ databases">
        <authorList>
            <person name="Tran Van P."/>
        </authorList>
    </citation>
    <scope>NUCLEOTIDE SEQUENCE</scope>
</reference>
<dbReference type="GO" id="GO:0005783">
    <property type="term" value="C:endoplasmic reticulum"/>
    <property type="evidence" value="ECO:0007669"/>
    <property type="project" value="TreeGrafter"/>
</dbReference>
<keyword evidence="2" id="KW-0812">Transmembrane</keyword>
<proteinExistence type="predicted"/>
<dbReference type="GO" id="GO:0005506">
    <property type="term" value="F:iron ion binding"/>
    <property type="evidence" value="ECO:0007669"/>
    <property type="project" value="InterPro"/>
</dbReference>
<sequence>MDRNETGIIWARIKEVGLLFYLVDPRETIFEKPEEVPDYISQAVPYIVLGVILEQVLRWKQGKPLVRPDEGMISLAFTFLMEITLEIYRGMGYGMYFYVYEHWRLFDFEWDSPWTWIMTALVVDFRYYVLHRALHEVSLFWAIHQLHHISEGYNLTMAAQNSFLLPYLDSCGRRRRPRSRTYRARPELLSRTSQKDGIAVKELYPCRDVIDVGHPPSRGGAMWQMY</sequence>
<dbReference type="EMBL" id="LR903554">
    <property type="protein sequence ID" value="CAD7252023.1"/>
    <property type="molecule type" value="Genomic_DNA"/>
</dbReference>
<keyword evidence="9" id="KW-1185">Reference proteome</keyword>
<evidence type="ECO:0000259" key="7">
    <source>
        <dbReference type="Pfam" id="PF04116"/>
    </source>
</evidence>
<keyword evidence="4" id="KW-0560">Oxidoreductase</keyword>
<dbReference type="GO" id="GO:0050479">
    <property type="term" value="F:glyceryl-ether monooxygenase activity"/>
    <property type="evidence" value="ECO:0007669"/>
    <property type="project" value="TreeGrafter"/>
</dbReference>